<name>A0A2N9JDA3_9ACTN</name>
<dbReference type="RefSeq" id="WP_105185194.1">
    <property type="nucleotide sequence ID" value="NZ_BAAAGO010000064.1"/>
</dbReference>
<keyword evidence="1" id="KW-1133">Transmembrane helix</keyword>
<dbReference type="EMBL" id="LT985188">
    <property type="protein sequence ID" value="SPD86122.1"/>
    <property type="molecule type" value="Genomic_DNA"/>
</dbReference>
<evidence type="ECO:0000313" key="2">
    <source>
        <dbReference type="EMBL" id="SPD86122.1"/>
    </source>
</evidence>
<accession>A0A2N9JDA3</accession>
<sequence>MPPIPTQLRKWLWVAFVASVAAHLYGLYTPGEPQAVEWFPHADKVLHFLGFAIPSTLAVLLTRRWWPIAVFAANAVISEVVQHLWLPYRDGDVGDALTDLAGLLPALALYWWLRRRWLQAASSASADSSPINSTSAASRRPEA</sequence>
<reference evidence="2 3" key="1">
    <citation type="submission" date="2018-02" db="EMBL/GenBank/DDBJ databases">
        <authorList>
            <person name="Cohen D.B."/>
            <person name="Kent A.D."/>
        </authorList>
    </citation>
    <scope>NUCLEOTIDE SEQUENCE [LARGE SCALE GENOMIC DNA]</scope>
    <source>
        <strain evidence="2">1</strain>
    </source>
</reference>
<feature type="transmembrane region" description="Helical" evidence="1">
    <location>
        <begin position="68"/>
        <end position="85"/>
    </location>
</feature>
<dbReference type="PANTHER" id="PTHR28008">
    <property type="entry name" value="DOMAIN PROTEIN, PUTATIVE (AFU_ORTHOLOGUE AFUA_3G10980)-RELATED"/>
    <property type="match status" value="1"/>
</dbReference>
<evidence type="ECO:0000256" key="1">
    <source>
        <dbReference type="SAM" id="Phobius"/>
    </source>
</evidence>
<organism evidence="2 3">
    <name type="scientific">Micropruina glycogenica</name>
    <dbReference type="NCBI Taxonomy" id="75385"/>
    <lineage>
        <taxon>Bacteria</taxon>
        <taxon>Bacillati</taxon>
        <taxon>Actinomycetota</taxon>
        <taxon>Actinomycetes</taxon>
        <taxon>Propionibacteriales</taxon>
        <taxon>Nocardioidaceae</taxon>
        <taxon>Micropruina</taxon>
    </lineage>
</organism>
<dbReference type="Proteomes" id="UP000238164">
    <property type="component" value="Chromosome 1"/>
</dbReference>
<gene>
    <name evidence="2" type="ORF">MPLG2_1086</name>
</gene>
<feature type="transmembrane region" description="Helical" evidence="1">
    <location>
        <begin position="45"/>
        <end position="61"/>
    </location>
</feature>
<keyword evidence="1" id="KW-0812">Transmembrane</keyword>
<protein>
    <recommendedName>
        <fullName evidence="4">VanZ-like domain-containing protein</fullName>
    </recommendedName>
</protein>
<feature type="transmembrane region" description="Helical" evidence="1">
    <location>
        <begin position="97"/>
        <end position="113"/>
    </location>
</feature>
<dbReference type="KEGG" id="mgg:MPLG2_1086"/>
<proteinExistence type="predicted"/>
<evidence type="ECO:0000313" key="3">
    <source>
        <dbReference type="Proteomes" id="UP000238164"/>
    </source>
</evidence>
<keyword evidence="3" id="KW-1185">Reference proteome</keyword>
<dbReference type="AlphaFoldDB" id="A0A2N9JDA3"/>
<evidence type="ECO:0008006" key="4">
    <source>
        <dbReference type="Google" id="ProtNLM"/>
    </source>
</evidence>
<dbReference type="OrthoDB" id="3831062at2"/>
<keyword evidence="1" id="KW-0472">Membrane</keyword>
<dbReference type="PANTHER" id="PTHR28008:SF1">
    <property type="entry name" value="DOMAIN PROTEIN, PUTATIVE (AFU_ORTHOLOGUE AFUA_3G10980)-RELATED"/>
    <property type="match status" value="1"/>
</dbReference>
<feature type="transmembrane region" description="Helical" evidence="1">
    <location>
        <begin position="12"/>
        <end position="30"/>
    </location>
</feature>